<sequence length="195" mass="22529">MSDHPALEFATAANLEWATLFHNHVKHAMEARLSLFMESEKLSDSDKNYWKEVYTNQFSKELRVTTFLLFFGHLEETLFNLCKVKKYDQSKLSKGYGVGRFKPMIKELLPYSLSSYKPYEVILDAQYIRNSFLHVAGRVSLSKDNQAINSVLKKRSTDYIMKHDRVQVTPEGLLKLQSSIKLLCIDLLSGKLIDN</sequence>
<evidence type="ECO:0000313" key="1">
    <source>
        <dbReference type="EMBL" id="MDO6576081.1"/>
    </source>
</evidence>
<protein>
    <recommendedName>
        <fullName evidence="3">RiboL-PSP-HEPN domain-containing protein</fullName>
    </recommendedName>
</protein>
<proteinExistence type="predicted"/>
<organism evidence="1 2">
    <name type="scientific">Alteromonas stellipolaris</name>
    <dbReference type="NCBI Taxonomy" id="233316"/>
    <lineage>
        <taxon>Bacteria</taxon>
        <taxon>Pseudomonadati</taxon>
        <taxon>Pseudomonadota</taxon>
        <taxon>Gammaproteobacteria</taxon>
        <taxon>Alteromonadales</taxon>
        <taxon>Alteromonadaceae</taxon>
        <taxon>Alteromonas/Salinimonas group</taxon>
        <taxon>Alteromonas</taxon>
    </lineage>
</organism>
<evidence type="ECO:0008006" key="3">
    <source>
        <dbReference type="Google" id="ProtNLM"/>
    </source>
</evidence>
<comment type="caution">
    <text evidence="1">The sequence shown here is derived from an EMBL/GenBank/DDBJ whole genome shotgun (WGS) entry which is preliminary data.</text>
</comment>
<dbReference type="EMBL" id="JAUOQI010000001">
    <property type="protein sequence ID" value="MDO6576081.1"/>
    <property type="molecule type" value="Genomic_DNA"/>
</dbReference>
<accession>A0AAW7YV86</accession>
<dbReference type="AlphaFoldDB" id="A0AAW7YV86"/>
<evidence type="ECO:0000313" key="2">
    <source>
        <dbReference type="Proteomes" id="UP001170717"/>
    </source>
</evidence>
<dbReference type="Proteomes" id="UP001170717">
    <property type="component" value="Unassembled WGS sequence"/>
</dbReference>
<name>A0AAW7YV86_9ALTE</name>
<gene>
    <name evidence="1" type="ORF">Q4527_01705</name>
</gene>
<reference evidence="1" key="1">
    <citation type="submission" date="2023-07" db="EMBL/GenBank/DDBJ databases">
        <title>Genome content predicts the carbon catabolic preferences of heterotrophic bacteria.</title>
        <authorList>
            <person name="Gralka M."/>
        </authorList>
    </citation>
    <scope>NUCLEOTIDE SEQUENCE</scope>
    <source>
        <strain evidence="1">F2M12</strain>
    </source>
</reference>
<dbReference type="RefSeq" id="WP_303463756.1">
    <property type="nucleotide sequence ID" value="NZ_JAUOPZ010000003.1"/>
</dbReference>